<sequence>MAVALKHGRLAYVVPRGSHEVVLAKFCQYDSDSPGYFAYFGTEHTDWPEDVEIVELAVTRSV</sequence>
<evidence type="ECO:0000313" key="1">
    <source>
        <dbReference type="EMBL" id="QPB09643.1"/>
    </source>
</evidence>
<protein>
    <submittedName>
        <fullName evidence="1">Uncharacterized protein</fullName>
    </submittedName>
</protein>
<evidence type="ECO:0000313" key="2">
    <source>
        <dbReference type="Proteomes" id="UP000662797"/>
    </source>
</evidence>
<accession>A0A873WH33</accession>
<reference evidence="1" key="1">
    <citation type="submission" date="2020-07" db="EMBL/GenBank/DDBJ databases">
        <title>Complete genome sequence of Streptomyces phage Spernnie.</title>
        <authorList>
            <person name="Tate N.B."/>
            <person name="Melbern L."/>
            <person name="Clark J.D."/>
            <person name="Hernandez I."/>
            <person name="Liu M."/>
            <person name="Burrowes B.H."/>
        </authorList>
    </citation>
    <scope>NUCLEOTIDE SEQUENCE</scope>
</reference>
<dbReference type="EMBL" id="MT701594">
    <property type="protein sequence ID" value="QPB09643.1"/>
    <property type="molecule type" value="Genomic_DNA"/>
</dbReference>
<keyword evidence="2" id="KW-1185">Reference proteome</keyword>
<organism evidence="1 2">
    <name type="scientific">Streptomyces phage Spernnie</name>
    <dbReference type="NCBI Taxonomy" id="2767588"/>
    <lineage>
        <taxon>Viruses</taxon>
        <taxon>Duplodnaviria</taxon>
        <taxon>Heunggongvirae</taxon>
        <taxon>Uroviricota</taxon>
        <taxon>Caudoviricetes</taxon>
        <taxon>Arquatrovirinae</taxon>
        <taxon>Sentinelvirus</taxon>
        <taxon>Sentinelvirus spernnie</taxon>
    </lineage>
</organism>
<gene>
    <name evidence="1" type="ORF">CPT_Spernnie_039</name>
</gene>
<dbReference type="Proteomes" id="UP000662797">
    <property type="component" value="Segment"/>
</dbReference>
<proteinExistence type="predicted"/>
<name>A0A873WH33_9CAUD</name>